<evidence type="ECO:0000256" key="8">
    <source>
        <dbReference type="ARBA" id="ARBA00022833"/>
    </source>
</evidence>
<dbReference type="GO" id="GO:0008237">
    <property type="term" value="F:metallopeptidase activity"/>
    <property type="evidence" value="ECO:0007669"/>
    <property type="project" value="UniProtKB-KW"/>
</dbReference>
<dbReference type="InterPro" id="IPR008915">
    <property type="entry name" value="Peptidase_M50"/>
</dbReference>
<reference evidence="14" key="1">
    <citation type="submission" date="2020-10" db="EMBL/GenBank/DDBJ databases">
        <authorList>
            <person name="Gilroy R."/>
        </authorList>
    </citation>
    <scope>NUCLEOTIDE SEQUENCE</scope>
    <source>
        <strain evidence="14">ChiSjej2B20-13462</strain>
    </source>
</reference>
<evidence type="ECO:0000259" key="13">
    <source>
        <dbReference type="Pfam" id="PF02163"/>
    </source>
</evidence>
<evidence type="ECO:0000256" key="1">
    <source>
        <dbReference type="ARBA" id="ARBA00001947"/>
    </source>
</evidence>
<organism evidence="14 15">
    <name type="scientific">Candidatus Avoscillospira stercorigallinarum</name>
    <dbReference type="NCBI Taxonomy" id="2840708"/>
    <lineage>
        <taxon>Bacteria</taxon>
        <taxon>Bacillati</taxon>
        <taxon>Bacillota</taxon>
        <taxon>Clostridia</taxon>
        <taxon>Eubacteriales</taxon>
        <taxon>Oscillospiraceae</taxon>
        <taxon>Oscillospiraceae incertae sedis</taxon>
        <taxon>Candidatus Avoscillospira</taxon>
    </lineage>
</organism>
<dbReference type="GO" id="GO:0006508">
    <property type="term" value="P:proteolysis"/>
    <property type="evidence" value="ECO:0007669"/>
    <property type="project" value="UniProtKB-KW"/>
</dbReference>
<keyword evidence="4 14" id="KW-0645">Protease</keyword>
<keyword evidence="9 12" id="KW-1133">Transmembrane helix</keyword>
<feature type="domain" description="Peptidase M50" evidence="13">
    <location>
        <begin position="92"/>
        <end position="137"/>
    </location>
</feature>
<evidence type="ECO:0000256" key="12">
    <source>
        <dbReference type="SAM" id="Phobius"/>
    </source>
</evidence>
<dbReference type="Pfam" id="PF02163">
    <property type="entry name" value="Peptidase_M50"/>
    <property type="match status" value="1"/>
</dbReference>
<dbReference type="AlphaFoldDB" id="A0A9D0Z7V2"/>
<keyword evidence="5 12" id="KW-0812">Transmembrane</keyword>
<dbReference type="PANTHER" id="PTHR39188:SF3">
    <property type="entry name" value="STAGE IV SPORULATION PROTEIN FB"/>
    <property type="match status" value="1"/>
</dbReference>
<evidence type="ECO:0000256" key="10">
    <source>
        <dbReference type="ARBA" id="ARBA00023049"/>
    </source>
</evidence>
<protein>
    <submittedName>
        <fullName evidence="14">Site-2 protease family protein</fullName>
    </submittedName>
</protein>
<keyword evidence="7" id="KW-0378">Hydrolase</keyword>
<comment type="caution">
    <text evidence="14">The sequence shown here is derived from an EMBL/GenBank/DDBJ whole genome shotgun (WGS) entry which is preliminary data.</text>
</comment>
<name>A0A9D0Z7V2_9FIRM</name>
<accession>A0A9D0Z7V2</accession>
<keyword evidence="6" id="KW-0479">Metal-binding</keyword>
<feature type="transmembrane region" description="Helical" evidence="12">
    <location>
        <begin position="88"/>
        <end position="110"/>
    </location>
</feature>
<keyword evidence="11 12" id="KW-0472">Membrane</keyword>
<evidence type="ECO:0000256" key="3">
    <source>
        <dbReference type="ARBA" id="ARBA00007931"/>
    </source>
</evidence>
<comment type="subcellular location">
    <subcellularLocation>
        <location evidence="2">Membrane</location>
        <topology evidence="2">Multi-pass membrane protein</topology>
    </subcellularLocation>
</comment>
<sequence length="180" mass="19164">MTPGFVAALCLLGWCDLRLCGLFLLALALHEAAHLTALALFRRPVLGLTLSAGGAKIETEALTLRQEALSAAAGPLVNLLSGALTLRWVPAFSAVSLGLAAVNLLPLYPLDGGRILRAALLSRLTPERTERILRLAVWLTCSTLMVGACWLTVWRQAGLWPIFTALVLLCRAGNAASEII</sequence>
<gene>
    <name evidence="14" type="ORF">IAA67_09685</name>
</gene>
<feature type="transmembrane region" description="Helical" evidence="12">
    <location>
        <begin position="131"/>
        <end position="153"/>
    </location>
</feature>
<keyword evidence="8" id="KW-0862">Zinc</keyword>
<evidence type="ECO:0000313" key="14">
    <source>
        <dbReference type="EMBL" id="HIQ70584.1"/>
    </source>
</evidence>
<evidence type="ECO:0000256" key="5">
    <source>
        <dbReference type="ARBA" id="ARBA00022692"/>
    </source>
</evidence>
<reference evidence="14" key="2">
    <citation type="journal article" date="2021" name="PeerJ">
        <title>Extensive microbial diversity within the chicken gut microbiome revealed by metagenomics and culture.</title>
        <authorList>
            <person name="Gilroy R."/>
            <person name="Ravi A."/>
            <person name="Getino M."/>
            <person name="Pursley I."/>
            <person name="Horton D.L."/>
            <person name="Alikhan N.F."/>
            <person name="Baker D."/>
            <person name="Gharbi K."/>
            <person name="Hall N."/>
            <person name="Watson M."/>
            <person name="Adriaenssens E.M."/>
            <person name="Foster-Nyarko E."/>
            <person name="Jarju S."/>
            <person name="Secka A."/>
            <person name="Antonio M."/>
            <person name="Oren A."/>
            <person name="Chaudhuri R.R."/>
            <person name="La Ragione R."/>
            <person name="Hildebrand F."/>
            <person name="Pallen M.J."/>
        </authorList>
    </citation>
    <scope>NUCLEOTIDE SEQUENCE</scope>
    <source>
        <strain evidence="14">ChiSjej2B20-13462</strain>
    </source>
</reference>
<evidence type="ECO:0000256" key="4">
    <source>
        <dbReference type="ARBA" id="ARBA00022670"/>
    </source>
</evidence>
<comment type="cofactor">
    <cofactor evidence="1">
        <name>Zn(2+)</name>
        <dbReference type="ChEBI" id="CHEBI:29105"/>
    </cofactor>
</comment>
<dbReference type="GO" id="GO:0046872">
    <property type="term" value="F:metal ion binding"/>
    <property type="evidence" value="ECO:0007669"/>
    <property type="project" value="UniProtKB-KW"/>
</dbReference>
<dbReference type="GO" id="GO:0016020">
    <property type="term" value="C:membrane"/>
    <property type="evidence" value="ECO:0007669"/>
    <property type="project" value="UniProtKB-SubCell"/>
</dbReference>
<comment type="similarity">
    <text evidence="3">Belongs to the peptidase M50B family.</text>
</comment>
<dbReference type="PANTHER" id="PTHR39188">
    <property type="entry name" value="MEMBRANE-ASSOCIATED ZINC METALLOPROTEASE M50B"/>
    <property type="match status" value="1"/>
</dbReference>
<proteinExistence type="inferred from homology"/>
<dbReference type="EMBL" id="DVFN01000138">
    <property type="protein sequence ID" value="HIQ70584.1"/>
    <property type="molecule type" value="Genomic_DNA"/>
</dbReference>
<evidence type="ECO:0000313" key="15">
    <source>
        <dbReference type="Proteomes" id="UP000886874"/>
    </source>
</evidence>
<evidence type="ECO:0000256" key="7">
    <source>
        <dbReference type="ARBA" id="ARBA00022801"/>
    </source>
</evidence>
<evidence type="ECO:0000256" key="9">
    <source>
        <dbReference type="ARBA" id="ARBA00022989"/>
    </source>
</evidence>
<evidence type="ECO:0000256" key="11">
    <source>
        <dbReference type="ARBA" id="ARBA00023136"/>
    </source>
</evidence>
<keyword evidence="10" id="KW-0482">Metalloprotease</keyword>
<evidence type="ECO:0000256" key="6">
    <source>
        <dbReference type="ARBA" id="ARBA00022723"/>
    </source>
</evidence>
<dbReference type="Proteomes" id="UP000886874">
    <property type="component" value="Unassembled WGS sequence"/>
</dbReference>
<evidence type="ECO:0000256" key="2">
    <source>
        <dbReference type="ARBA" id="ARBA00004141"/>
    </source>
</evidence>